<evidence type="ECO:0000313" key="3">
    <source>
        <dbReference type="EMBL" id="SFW64172.1"/>
    </source>
</evidence>
<dbReference type="EMBL" id="FPIY01000005">
    <property type="protein sequence ID" value="SFW64172.1"/>
    <property type="molecule type" value="Genomic_DNA"/>
</dbReference>
<name>A0A1K1QWU1_9FLAO</name>
<dbReference type="Pfam" id="PF13360">
    <property type="entry name" value="PQQ_2"/>
    <property type="match status" value="1"/>
</dbReference>
<protein>
    <submittedName>
        <fullName evidence="3">Outer membrane protein assembly factor BamB, contains PQQ-like beta-propeller repeat</fullName>
    </submittedName>
</protein>
<dbReference type="Proteomes" id="UP000183257">
    <property type="component" value="Unassembled WGS sequence"/>
</dbReference>
<accession>A0A1K1QWU1</accession>
<evidence type="ECO:0000259" key="2">
    <source>
        <dbReference type="Pfam" id="PF13360"/>
    </source>
</evidence>
<evidence type="ECO:0000256" key="1">
    <source>
        <dbReference type="SAM" id="SignalP"/>
    </source>
</evidence>
<dbReference type="SMART" id="SM00564">
    <property type="entry name" value="PQQ"/>
    <property type="match status" value="5"/>
</dbReference>
<dbReference type="Gene3D" id="2.130.10.10">
    <property type="entry name" value="YVTN repeat-like/Quinoprotein amine dehydrogenase"/>
    <property type="match status" value="1"/>
</dbReference>
<sequence>MKKKVLLTTIFTALISVFTFGQTMSLGSDDTETNQYSNDQIATSIKEILNTTYHKDILGDEKVEKDLIIVLKNDGQLTSYDLESLNQKWNIQFTDSSNNKMNNQFNIENAILYATSTQKEIIAANVNDGSLYWKTEIGMHNEVERRYDINGQHLPIQGNLIFLASNNKQLYAFNKYTGDKVWNYKLQFPYNNYTPVLNKENLVIPNAPYVYSFKSQTGQPIWQRGFGNTPMYSLMQIDDKKAYVASESNKVYALNIDDMASIAWEYETEYNYASLDNNTILDGDTYYFAADTESKISNVIALNSNNGELIWKTSLNNEEEVRYFSKYNNYIFGFTKADTNAFFILNSSDGKQLKINQPKEKILSNIFISEGNLTFLTKSYFVTYNLKSGKYVYRDIKLEYEINDAFNLYFEIVKAN</sequence>
<keyword evidence="1" id="KW-0732">Signal</keyword>
<dbReference type="InterPro" id="IPR011047">
    <property type="entry name" value="Quinoprotein_ADH-like_sf"/>
</dbReference>
<dbReference type="AlphaFoldDB" id="A0A1K1QWU1"/>
<feature type="chain" id="PRO_5013086074" evidence="1">
    <location>
        <begin position="22"/>
        <end position="416"/>
    </location>
</feature>
<dbReference type="PANTHER" id="PTHR34512">
    <property type="entry name" value="CELL SURFACE PROTEIN"/>
    <property type="match status" value="1"/>
</dbReference>
<organism evidence="3 4">
    <name type="scientific">Cellulophaga fucicola</name>
    <dbReference type="NCBI Taxonomy" id="76595"/>
    <lineage>
        <taxon>Bacteria</taxon>
        <taxon>Pseudomonadati</taxon>
        <taxon>Bacteroidota</taxon>
        <taxon>Flavobacteriia</taxon>
        <taxon>Flavobacteriales</taxon>
        <taxon>Flavobacteriaceae</taxon>
        <taxon>Cellulophaga</taxon>
    </lineage>
</organism>
<dbReference type="STRING" id="76595.SAMN05660313_03036"/>
<dbReference type="SUPFAM" id="SSF50998">
    <property type="entry name" value="Quinoprotein alcohol dehydrogenase-like"/>
    <property type="match status" value="1"/>
</dbReference>
<dbReference type="InterPro" id="IPR018391">
    <property type="entry name" value="PQQ_b-propeller_rpt"/>
</dbReference>
<feature type="domain" description="Pyrrolo-quinoline quinone repeat" evidence="2">
    <location>
        <begin position="46"/>
        <end position="223"/>
    </location>
</feature>
<gene>
    <name evidence="3" type="ORF">SAMN05660313_03036</name>
</gene>
<dbReference type="InterPro" id="IPR015943">
    <property type="entry name" value="WD40/YVTN_repeat-like_dom_sf"/>
</dbReference>
<feature type="signal peptide" evidence="1">
    <location>
        <begin position="1"/>
        <end position="21"/>
    </location>
</feature>
<dbReference type="RefSeq" id="WP_084639248.1">
    <property type="nucleotide sequence ID" value="NZ_FPIY01000005.1"/>
</dbReference>
<dbReference type="InterPro" id="IPR002372">
    <property type="entry name" value="PQQ_rpt_dom"/>
</dbReference>
<keyword evidence="4" id="KW-1185">Reference proteome</keyword>
<dbReference type="OrthoDB" id="7012117at2"/>
<dbReference type="PANTHER" id="PTHR34512:SF30">
    <property type="entry name" value="OUTER MEMBRANE PROTEIN ASSEMBLY FACTOR BAMB"/>
    <property type="match status" value="1"/>
</dbReference>
<reference evidence="4" key="1">
    <citation type="submission" date="2016-11" db="EMBL/GenBank/DDBJ databases">
        <authorList>
            <person name="Varghese N."/>
            <person name="Submissions S."/>
        </authorList>
    </citation>
    <scope>NUCLEOTIDE SEQUENCE [LARGE SCALE GENOMIC DNA]</scope>
    <source>
        <strain evidence="4">DSM 24786</strain>
    </source>
</reference>
<proteinExistence type="predicted"/>
<evidence type="ECO:0000313" key="4">
    <source>
        <dbReference type="Proteomes" id="UP000183257"/>
    </source>
</evidence>